<evidence type="ECO:0000313" key="1">
    <source>
        <dbReference type="EMBL" id="TFK17857.1"/>
    </source>
</evidence>
<proteinExistence type="predicted"/>
<dbReference type="Proteomes" id="UP000307440">
    <property type="component" value="Unassembled WGS sequence"/>
</dbReference>
<protein>
    <submittedName>
        <fullName evidence="1">Uncharacterized protein</fullName>
    </submittedName>
</protein>
<dbReference type="EMBL" id="ML210456">
    <property type="protein sequence ID" value="TFK17857.1"/>
    <property type="molecule type" value="Genomic_DNA"/>
</dbReference>
<gene>
    <name evidence="1" type="ORF">FA15DRAFT_661146</name>
</gene>
<evidence type="ECO:0000313" key="2">
    <source>
        <dbReference type="Proteomes" id="UP000307440"/>
    </source>
</evidence>
<keyword evidence="2" id="KW-1185">Reference proteome</keyword>
<name>A0A5C3KDN2_COPMA</name>
<reference evidence="1 2" key="1">
    <citation type="journal article" date="2019" name="Nat. Ecol. Evol.">
        <title>Megaphylogeny resolves global patterns of mushroom evolution.</title>
        <authorList>
            <person name="Varga T."/>
            <person name="Krizsan K."/>
            <person name="Foldi C."/>
            <person name="Dima B."/>
            <person name="Sanchez-Garcia M."/>
            <person name="Sanchez-Ramirez S."/>
            <person name="Szollosi G.J."/>
            <person name="Szarkandi J.G."/>
            <person name="Papp V."/>
            <person name="Albert L."/>
            <person name="Andreopoulos W."/>
            <person name="Angelini C."/>
            <person name="Antonin V."/>
            <person name="Barry K.W."/>
            <person name="Bougher N.L."/>
            <person name="Buchanan P."/>
            <person name="Buyck B."/>
            <person name="Bense V."/>
            <person name="Catcheside P."/>
            <person name="Chovatia M."/>
            <person name="Cooper J."/>
            <person name="Damon W."/>
            <person name="Desjardin D."/>
            <person name="Finy P."/>
            <person name="Geml J."/>
            <person name="Haridas S."/>
            <person name="Hughes K."/>
            <person name="Justo A."/>
            <person name="Karasinski D."/>
            <person name="Kautmanova I."/>
            <person name="Kiss B."/>
            <person name="Kocsube S."/>
            <person name="Kotiranta H."/>
            <person name="LaButti K.M."/>
            <person name="Lechner B.E."/>
            <person name="Liimatainen K."/>
            <person name="Lipzen A."/>
            <person name="Lukacs Z."/>
            <person name="Mihaltcheva S."/>
            <person name="Morgado L.N."/>
            <person name="Niskanen T."/>
            <person name="Noordeloos M.E."/>
            <person name="Ohm R.A."/>
            <person name="Ortiz-Santana B."/>
            <person name="Ovrebo C."/>
            <person name="Racz N."/>
            <person name="Riley R."/>
            <person name="Savchenko A."/>
            <person name="Shiryaev A."/>
            <person name="Soop K."/>
            <person name="Spirin V."/>
            <person name="Szebenyi C."/>
            <person name="Tomsovsky M."/>
            <person name="Tulloss R.E."/>
            <person name="Uehling J."/>
            <person name="Grigoriev I.V."/>
            <person name="Vagvolgyi C."/>
            <person name="Papp T."/>
            <person name="Martin F.M."/>
            <person name="Miettinen O."/>
            <person name="Hibbett D.S."/>
            <person name="Nagy L.G."/>
        </authorList>
    </citation>
    <scope>NUCLEOTIDE SEQUENCE [LARGE SCALE GENOMIC DNA]</scope>
    <source>
        <strain evidence="1 2">CBS 121175</strain>
    </source>
</reference>
<sequence>MSSDSNLEGPTPLVVGANSGWSFDPNSHIRFVPISGGVTNAVQSIPLGSPSPPLGLPCIPRAGQLFPPGAQSKPAVPQSSASPVAQGVRWLAGRKRSCPPIVHCHSFRLANNWPPSTRPSSQASILGSPDSAKAWVPTPMNEYEVLHEIMRDTYSQGWPQPLQYVVFTEAEGPTVVPRASMKGHVHGPSPRLLPPTIAPNAHEFAVQGVMEIAATKVKKPGVYSWVWRHILGQDASMDIPIIKRVRRDLTLDLTGEDESEIIPLRGNWLD</sequence>
<dbReference type="AlphaFoldDB" id="A0A5C3KDN2"/>
<organism evidence="1 2">
    <name type="scientific">Coprinopsis marcescibilis</name>
    <name type="common">Agaric fungus</name>
    <name type="synonym">Psathyrella marcescibilis</name>
    <dbReference type="NCBI Taxonomy" id="230819"/>
    <lineage>
        <taxon>Eukaryota</taxon>
        <taxon>Fungi</taxon>
        <taxon>Dikarya</taxon>
        <taxon>Basidiomycota</taxon>
        <taxon>Agaricomycotina</taxon>
        <taxon>Agaricomycetes</taxon>
        <taxon>Agaricomycetidae</taxon>
        <taxon>Agaricales</taxon>
        <taxon>Agaricineae</taxon>
        <taxon>Psathyrellaceae</taxon>
        <taxon>Coprinopsis</taxon>
    </lineage>
</organism>
<accession>A0A5C3KDN2</accession>